<organism evidence="1">
    <name type="scientific">marine metagenome</name>
    <dbReference type="NCBI Taxonomy" id="408172"/>
    <lineage>
        <taxon>unclassified sequences</taxon>
        <taxon>metagenomes</taxon>
        <taxon>ecological metagenomes</taxon>
    </lineage>
</organism>
<protein>
    <submittedName>
        <fullName evidence="1">Uncharacterized protein</fullName>
    </submittedName>
</protein>
<proteinExistence type="predicted"/>
<accession>A0A382G9B7</accession>
<reference evidence="1" key="1">
    <citation type="submission" date="2018-05" db="EMBL/GenBank/DDBJ databases">
        <authorList>
            <person name="Lanie J.A."/>
            <person name="Ng W.-L."/>
            <person name="Kazmierczak K.M."/>
            <person name="Andrzejewski T.M."/>
            <person name="Davidsen T.M."/>
            <person name="Wayne K.J."/>
            <person name="Tettelin H."/>
            <person name="Glass J.I."/>
            <person name="Rusch D."/>
            <person name="Podicherti R."/>
            <person name="Tsui H.-C.T."/>
            <person name="Winkler M.E."/>
        </authorList>
    </citation>
    <scope>NUCLEOTIDE SEQUENCE</scope>
</reference>
<name>A0A382G9B7_9ZZZZ</name>
<evidence type="ECO:0000313" key="1">
    <source>
        <dbReference type="EMBL" id="SVB71157.1"/>
    </source>
</evidence>
<dbReference type="AlphaFoldDB" id="A0A382G9B7"/>
<dbReference type="EMBL" id="UINC01053983">
    <property type="protein sequence ID" value="SVB71157.1"/>
    <property type="molecule type" value="Genomic_DNA"/>
</dbReference>
<sequence length="33" mass="3640">MGGPVEYGEIFFAALKLFPQHLKGHFVAVGQNH</sequence>
<gene>
    <name evidence="1" type="ORF">METZ01_LOCUS224011</name>
</gene>